<comment type="caution">
    <text evidence="1">The sequence shown here is derived from an EMBL/GenBank/DDBJ whole genome shotgun (WGS) entry which is preliminary data.</text>
</comment>
<organism evidence="1 2">
    <name type="scientific">Senna tora</name>
    <dbReference type="NCBI Taxonomy" id="362788"/>
    <lineage>
        <taxon>Eukaryota</taxon>
        <taxon>Viridiplantae</taxon>
        <taxon>Streptophyta</taxon>
        <taxon>Embryophyta</taxon>
        <taxon>Tracheophyta</taxon>
        <taxon>Spermatophyta</taxon>
        <taxon>Magnoliopsida</taxon>
        <taxon>eudicotyledons</taxon>
        <taxon>Gunneridae</taxon>
        <taxon>Pentapetalae</taxon>
        <taxon>rosids</taxon>
        <taxon>fabids</taxon>
        <taxon>Fabales</taxon>
        <taxon>Fabaceae</taxon>
        <taxon>Caesalpinioideae</taxon>
        <taxon>Cassia clade</taxon>
        <taxon>Senna</taxon>
    </lineage>
</organism>
<gene>
    <name evidence="1" type="ORF">G2W53_005094</name>
</gene>
<evidence type="ECO:0000313" key="2">
    <source>
        <dbReference type="Proteomes" id="UP000634136"/>
    </source>
</evidence>
<reference evidence="1" key="1">
    <citation type="submission" date="2020-09" db="EMBL/GenBank/DDBJ databases">
        <title>Genome-Enabled Discovery of Anthraquinone Biosynthesis in Senna tora.</title>
        <authorList>
            <person name="Kang S.-H."/>
            <person name="Pandey R.P."/>
            <person name="Lee C.-M."/>
            <person name="Sim J.-S."/>
            <person name="Jeong J.-T."/>
            <person name="Choi B.-S."/>
            <person name="Jung M."/>
            <person name="Ginzburg D."/>
            <person name="Zhao K."/>
            <person name="Won S.Y."/>
            <person name="Oh T.-J."/>
            <person name="Yu Y."/>
            <person name="Kim N.-H."/>
            <person name="Lee O.R."/>
            <person name="Lee T.-H."/>
            <person name="Bashyal P."/>
            <person name="Kim T.-S."/>
            <person name="Lee W.-H."/>
            <person name="Kawkins C."/>
            <person name="Kim C.-K."/>
            <person name="Kim J.S."/>
            <person name="Ahn B.O."/>
            <person name="Rhee S.Y."/>
            <person name="Sohng J.K."/>
        </authorList>
    </citation>
    <scope>NUCLEOTIDE SEQUENCE</scope>
    <source>
        <tissue evidence="1">Leaf</tissue>
    </source>
</reference>
<dbReference type="EMBL" id="JAAIUW010000002">
    <property type="protein sequence ID" value="KAF7842796.1"/>
    <property type="molecule type" value="Genomic_DNA"/>
</dbReference>
<dbReference type="AlphaFoldDB" id="A0A834XF16"/>
<accession>A0A834XF16</accession>
<dbReference type="Proteomes" id="UP000634136">
    <property type="component" value="Unassembled WGS sequence"/>
</dbReference>
<keyword evidence="2" id="KW-1185">Reference proteome</keyword>
<proteinExistence type="predicted"/>
<name>A0A834XF16_9FABA</name>
<evidence type="ECO:0000313" key="1">
    <source>
        <dbReference type="EMBL" id="KAF7842796.1"/>
    </source>
</evidence>
<protein>
    <submittedName>
        <fullName evidence="1">Uncharacterized protein</fullName>
    </submittedName>
</protein>
<sequence length="33" mass="3937">MQEQWFSTDQKSLQGDSYLEKFGSVRAEYSEDF</sequence>